<feature type="compositionally biased region" description="Polar residues" evidence="11">
    <location>
        <begin position="275"/>
        <end position="288"/>
    </location>
</feature>
<evidence type="ECO:0000256" key="11">
    <source>
        <dbReference type="SAM" id="MobiDB-lite"/>
    </source>
</evidence>
<evidence type="ECO:0000256" key="4">
    <source>
        <dbReference type="ARBA" id="ARBA00022656"/>
    </source>
</evidence>
<dbReference type="InterPro" id="IPR000768">
    <property type="entry name" value="ART"/>
</dbReference>
<evidence type="ECO:0000256" key="9">
    <source>
        <dbReference type="ARBA" id="ARBA00047597"/>
    </source>
</evidence>
<dbReference type="InterPro" id="IPR050999">
    <property type="entry name" value="ADP-ribosyltransferase_ARG"/>
</dbReference>
<name>A0A819UGC7_9BILA</name>
<keyword evidence="10" id="KW-0520">NAD</keyword>
<keyword evidence="8" id="KW-0843">Virulence</keyword>
<protein>
    <recommendedName>
        <fullName evidence="10">NAD(P)(+)--arginine ADP-ribosyltransferase</fullName>
        <ecNumber evidence="10">2.4.2.31</ecNumber>
    </recommendedName>
    <alternativeName>
        <fullName evidence="10">Mono(ADP-ribosyl)transferase</fullName>
    </alternativeName>
</protein>
<feature type="compositionally biased region" description="Polar residues" evidence="11">
    <location>
        <begin position="304"/>
        <end position="320"/>
    </location>
</feature>
<sequence>MAVGGGDEKIAQRVLRLTDIAEEPTDFLMPISGYEKMPIVSLEEAVEPLVPLLPSVKSYAYAAKKKCKKPADNLTQDESAAIMLYSMGWEPLNECLYCALNATLRSKNRSKLKSWFLYLRLLLAALFRLPPLPQLTVFRGVKLDLSAQFQKGETVVWWGFSSCTTSIEILQMEEFLGMTGERTMFTIQCHSARDIRKHAYYPSEDEVLLLAATEFEVKGILKQSHNLRTIQLQEIQSAEPLLIPVPSTTNSNDSPVDQFKNLKVNNDVTGVSVKTVQSTMSKPNTNKKQQVDAPVEISPKSDASKSSQQKPVSAMSTPPKSNHEIDHPTAVDIDVRIEEITNRIIQILGLDDEDKNKILRALLKNGRQSLINYQKDIISKIYKEQMNGNDNELMTLLKKYFERKWEVEYDSSNAWFIVYLKQCKNNDNVTYETVLTRTAEYGNKYMKNCPILSIILQILFKDIDNKCLQEKNLFNDLWLTITNDGLKSIIEYSKYIASEIINELINEKQSILFQALREYYRQELFRLFQQNNIADKENLYDLALDNIVEYGWIDGIKAIEDTITPKKFEMLLD</sequence>
<keyword evidence="3" id="KW-0964">Secreted</keyword>
<keyword evidence="5 10" id="KW-0328">Glycosyltransferase</keyword>
<evidence type="ECO:0000313" key="12">
    <source>
        <dbReference type="EMBL" id="CAF4094437.1"/>
    </source>
</evidence>
<dbReference type="Pfam" id="PF01129">
    <property type="entry name" value="ART"/>
    <property type="match status" value="1"/>
</dbReference>
<dbReference type="PROSITE" id="PS51996">
    <property type="entry name" value="TR_MART"/>
    <property type="match status" value="1"/>
</dbReference>
<keyword evidence="7" id="KW-0548">Nucleotidyltransferase</keyword>
<comment type="subcellular location">
    <subcellularLocation>
        <location evidence="1">Secreted</location>
    </subcellularLocation>
</comment>
<organism evidence="12 13">
    <name type="scientific">Rotaria sordida</name>
    <dbReference type="NCBI Taxonomy" id="392033"/>
    <lineage>
        <taxon>Eukaryota</taxon>
        <taxon>Metazoa</taxon>
        <taxon>Spiralia</taxon>
        <taxon>Gnathifera</taxon>
        <taxon>Rotifera</taxon>
        <taxon>Eurotatoria</taxon>
        <taxon>Bdelloidea</taxon>
        <taxon>Philodinida</taxon>
        <taxon>Philodinidae</taxon>
        <taxon>Rotaria</taxon>
    </lineage>
</organism>
<evidence type="ECO:0000256" key="8">
    <source>
        <dbReference type="ARBA" id="ARBA00023026"/>
    </source>
</evidence>
<dbReference type="Gene3D" id="3.90.176.10">
    <property type="entry name" value="Toxin ADP-ribosyltransferase, Chain A, domain 1"/>
    <property type="match status" value="1"/>
</dbReference>
<comment type="caution">
    <text evidence="12">The sequence shown here is derived from an EMBL/GenBank/DDBJ whole genome shotgun (WGS) entry which is preliminary data.</text>
</comment>
<dbReference type="GO" id="GO:0106274">
    <property type="term" value="F:NAD+-protein-arginine ADP-ribosyltransferase activity"/>
    <property type="evidence" value="ECO:0007669"/>
    <property type="project" value="UniProtKB-EC"/>
</dbReference>
<feature type="non-terminal residue" evidence="12">
    <location>
        <position position="1"/>
    </location>
</feature>
<dbReference type="GO" id="GO:0003950">
    <property type="term" value="F:NAD+ poly-ADP-ribosyltransferase activity"/>
    <property type="evidence" value="ECO:0007669"/>
    <property type="project" value="TreeGrafter"/>
</dbReference>
<comment type="catalytic activity">
    <reaction evidence="9 10">
        <text>L-arginyl-[protein] + NAD(+) = N(omega)-(ADP-D-ribosyl)-L-arginyl-[protein] + nicotinamide + H(+)</text>
        <dbReference type="Rhea" id="RHEA:19149"/>
        <dbReference type="Rhea" id="RHEA-COMP:10532"/>
        <dbReference type="Rhea" id="RHEA-COMP:15087"/>
        <dbReference type="ChEBI" id="CHEBI:15378"/>
        <dbReference type="ChEBI" id="CHEBI:17154"/>
        <dbReference type="ChEBI" id="CHEBI:29965"/>
        <dbReference type="ChEBI" id="CHEBI:57540"/>
        <dbReference type="ChEBI" id="CHEBI:142554"/>
        <dbReference type="EC" id="2.4.2.31"/>
    </reaction>
</comment>
<evidence type="ECO:0000256" key="6">
    <source>
        <dbReference type="ARBA" id="ARBA00022679"/>
    </source>
</evidence>
<feature type="region of interest" description="Disordered" evidence="11">
    <location>
        <begin position="275"/>
        <end position="326"/>
    </location>
</feature>
<dbReference type="PANTHER" id="PTHR10339">
    <property type="entry name" value="ADP-RIBOSYLTRANSFERASE"/>
    <property type="match status" value="1"/>
</dbReference>
<dbReference type="GO" id="GO:0090729">
    <property type="term" value="F:toxin activity"/>
    <property type="evidence" value="ECO:0007669"/>
    <property type="project" value="UniProtKB-KW"/>
</dbReference>
<keyword evidence="10" id="KW-0521">NADP</keyword>
<keyword evidence="6 10" id="KW-0808">Transferase</keyword>
<evidence type="ECO:0000256" key="10">
    <source>
        <dbReference type="RuleBase" id="RU361228"/>
    </source>
</evidence>
<evidence type="ECO:0000256" key="5">
    <source>
        <dbReference type="ARBA" id="ARBA00022676"/>
    </source>
</evidence>
<dbReference type="GO" id="GO:0016779">
    <property type="term" value="F:nucleotidyltransferase activity"/>
    <property type="evidence" value="ECO:0007669"/>
    <property type="project" value="UniProtKB-KW"/>
</dbReference>
<dbReference type="EMBL" id="CAJOBD010007734">
    <property type="protein sequence ID" value="CAF4094437.1"/>
    <property type="molecule type" value="Genomic_DNA"/>
</dbReference>
<evidence type="ECO:0000313" key="13">
    <source>
        <dbReference type="Proteomes" id="UP000663836"/>
    </source>
</evidence>
<proteinExistence type="inferred from homology"/>
<accession>A0A819UGC7</accession>
<evidence type="ECO:0000256" key="3">
    <source>
        <dbReference type="ARBA" id="ARBA00022525"/>
    </source>
</evidence>
<reference evidence="12" key="1">
    <citation type="submission" date="2021-02" db="EMBL/GenBank/DDBJ databases">
        <authorList>
            <person name="Nowell W R."/>
        </authorList>
    </citation>
    <scope>NUCLEOTIDE SEQUENCE</scope>
</reference>
<dbReference type="GO" id="GO:0005576">
    <property type="term" value="C:extracellular region"/>
    <property type="evidence" value="ECO:0007669"/>
    <property type="project" value="UniProtKB-SubCell"/>
</dbReference>
<keyword evidence="4" id="KW-0800">Toxin</keyword>
<dbReference type="SUPFAM" id="SSF56399">
    <property type="entry name" value="ADP-ribosylation"/>
    <property type="match status" value="1"/>
</dbReference>
<gene>
    <name evidence="12" type="ORF">JBS370_LOCUS31419</name>
</gene>
<dbReference type="AlphaFoldDB" id="A0A819UGC7"/>
<evidence type="ECO:0000256" key="2">
    <source>
        <dbReference type="ARBA" id="ARBA00009558"/>
    </source>
</evidence>
<evidence type="ECO:0000256" key="1">
    <source>
        <dbReference type="ARBA" id="ARBA00004613"/>
    </source>
</evidence>
<dbReference type="PANTHER" id="PTHR10339:SF25">
    <property type="entry name" value="SECRETED EXOENZYME S"/>
    <property type="match status" value="1"/>
</dbReference>
<dbReference type="Proteomes" id="UP000663836">
    <property type="component" value="Unassembled WGS sequence"/>
</dbReference>
<comment type="similarity">
    <text evidence="2 10">Belongs to the Arg-specific ADP-ribosyltransferase family.</text>
</comment>
<evidence type="ECO:0000256" key="7">
    <source>
        <dbReference type="ARBA" id="ARBA00022695"/>
    </source>
</evidence>
<dbReference type="EC" id="2.4.2.31" evidence="10"/>